<dbReference type="InterPro" id="IPR003718">
    <property type="entry name" value="OsmC/Ohr_fam"/>
</dbReference>
<dbReference type="PANTHER" id="PTHR34352">
    <property type="entry name" value="PROTEIN YHFA"/>
    <property type="match status" value="1"/>
</dbReference>
<dbReference type="InterPro" id="IPR036102">
    <property type="entry name" value="OsmC/Ohrsf"/>
</dbReference>
<dbReference type="Pfam" id="PF02566">
    <property type="entry name" value="OsmC"/>
    <property type="match status" value="1"/>
</dbReference>
<name>A0A6G7KD44_9LACT</name>
<keyword evidence="2" id="KW-1185">Reference proteome</keyword>
<gene>
    <name evidence="1" type="ORF">G7057_10040</name>
</gene>
<reference evidence="1 2" key="1">
    <citation type="journal article" date="2017" name="Int. J. Syst. Evol. Microbiol.">
        <title>Jeotgalibaca porci sp. nov. and Jeotgalibaca arthritidis sp. nov., isolated from pigs, and emended description of the genus Jeotgalibaca.</title>
        <authorList>
            <person name="Zamora L."/>
            <person name="Perez-Sancho M."/>
            <person name="Dominguez L."/>
            <person name="Fernandez-Garayzabal J.F."/>
            <person name="Vela A.I."/>
        </authorList>
    </citation>
    <scope>NUCLEOTIDE SEQUENCE [LARGE SCALE GENOMIC DNA]</scope>
    <source>
        <strain evidence="1 2">CECT 9157</strain>
    </source>
</reference>
<organism evidence="1 2">
    <name type="scientific">Jeotgalibaca arthritidis</name>
    <dbReference type="NCBI Taxonomy" id="1868794"/>
    <lineage>
        <taxon>Bacteria</taxon>
        <taxon>Bacillati</taxon>
        <taxon>Bacillota</taxon>
        <taxon>Bacilli</taxon>
        <taxon>Lactobacillales</taxon>
        <taxon>Carnobacteriaceae</taxon>
        <taxon>Jeotgalibaca</taxon>
    </lineage>
</organism>
<dbReference type="PANTHER" id="PTHR34352:SF1">
    <property type="entry name" value="PROTEIN YHFA"/>
    <property type="match status" value="1"/>
</dbReference>
<proteinExistence type="predicted"/>
<dbReference type="SUPFAM" id="SSF82784">
    <property type="entry name" value="OsmC-like"/>
    <property type="match status" value="1"/>
</dbReference>
<dbReference type="Gene3D" id="3.30.300.20">
    <property type="match status" value="1"/>
</dbReference>
<dbReference type="KEGG" id="jar:G7057_10040"/>
<evidence type="ECO:0000313" key="2">
    <source>
        <dbReference type="Proteomes" id="UP000501451"/>
    </source>
</evidence>
<dbReference type="Proteomes" id="UP000501451">
    <property type="component" value="Chromosome"/>
</dbReference>
<dbReference type="InterPro" id="IPR015946">
    <property type="entry name" value="KH_dom-like_a/b"/>
</dbReference>
<dbReference type="AlphaFoldDB" id="A0A6G7KD44"/>
<sequence>MTLTGSQEDWTLKRDKGYSPVQSLVAAAAACGAYVYQEVLENSKVAFEFEKVIASYTRDTEDRVGPIDSISLTFYLKVTEDQQDKAIRCLKLVSRNCPVIQSLDPKIKVIETAEFI</sequence>
<evidence type="ECO:0000313" key="1">
    <source>
        <dbReference type="EMBL" id="QII83193.1"/>
    </source>
</evidence>
<protein>
    <submittedName>
        <fullName evidence="1">OsmC family protein</fullName>
    </submittedName>
</protein>
<accession>A0A6G7KD44</accession>
<dbReference type="RefSeq" id="WP_166164219.1">
    <property type="nucleotide sequence ID" value="NZ_CP049740.1"/>
</dbReference>
<dbReference type="EMBL" id="CP049740">
    <property type="protein sequence ID" value="QII83193.1"/>
    <property type="molecule type" value="Genomic_DNA"/>
</dbReference>